<gene>
    <name evidence="1" type="ORF">P872_11965</name>
</gene>
<name>U5BWL3_9BACT</name>
<organism evidence="1 2">
    <name type="scientific">Rhodonellum psychrophilum GCM71 = DSM 17998</name>
    <dbReference type="NCBI Taxonomy" id="1123057"/>
    <lineage>
        <taxon>Bacteria</taxon>
        <taxon>Pseudomonadati</taxon>
        <taxon>Bacteroidota</taxon>
        <taxon>Cytophagia</taxon>
        <taxon>Cytophagales</taxon>
        <taxon>Cytophagaceae</taxon>
        <taxon>Rhodonellum</taxon>
    </lineage>
</organism>
<keyword evidence="2" id="KW-1185">Reference proteome</keyword>
<sequence>MDGASGIMGIYLPWFWTKMTENSLGTFFFVVFDMLLDTC</sequence>
<accession>U5BWL3</accession>
<dbReference type="Proteomes" id="UP000016843">
    <property type="component" value="Unassembled WGS sequence"/>
</dbReference>
<dbReference type="AlphaFoldDB" id="U5BWL3"/>
<comment type="caution">
    <text evidence="1">The sequence shown here is derived from an EMBL/GenBank/DDBJ whole genome shotgun (WGS) entry which is preliminary data.</text>
</comment>
<proteinExistence type="predicted"/>
<dbReference type="EMBL" id="AWXR01000067">
    <property type="protein sequence ID" value="ERM80996.1"/>
    <property type="molecule type" value="Genomic_DNA"/>
</dbReference>
<reference evidence="1 2" key="1">
    <citation type="journal article" date="2013" name="Genome Announc.">
        <title>Draft Genome Sequence of the Psychrophilic and Alkaliphilic Rhodonellum psychrophilum Strain GCM71T.</title>
        <authorList>
            <person name="Hauptmann A.L."/>
            <person name="Glaring M.A."/>
            <person name="Hallin P.F."/>
            <person name="Prieme A."/>
            <person name="Stougaard P."/>
        </authorList>
    </citation>
    <scope>NUCLEOTIDE SEQUENCE [LARGE SCALE GENOMIC DNA]</scope>
    <source>
        <strain evidence="1 2">GCM71</strain>
    </source>
</reference>
<evidence type="ECO:0000313" key="1">
    <source>
        <dbReference type="EMBL" id="ERM80996.1"/>
    </source>
</evidence>
<protein>
    <submittedName>
        <fullName evidence="1">Uncharacterized protein</fullName>
    </submittedName>
</protein>
<evidence type="ECO:0000313" key="2">
    <source>
        <dbReference type="Proteomes" id="UP000016843"/>
    </source>
</evidence>